<dbReference type="InterPro" id="IPR000719">
    <property type="entry name" value="Prot_kinase_dom"/>
</dbReference>
<organism evidence="2 3">
    <name type="scientific">Bonamia ostreae</name>
    <dbReference type="NCBI Taxonomy" id="126728"/>
    <lineage>
        <taxon>Eukaryota</taxon>
        <taxon>Sar</taxon>
        <taxon>Rhizaria</taxon>
        <taxon>Endomyxa</taxon>
        <taxon>Ascetosporea</taxon>
        <taxon>Haplosporida</taxon>
        <taxon>Bonamia</taxon>
    </lineage>
</organism>
<feature type="domain" description="Protein kinase" evidence="1">
    <location>
        <begin position="1"/>
        <end position="75"/>
    </location>
</feature>
<dbReference type="InterPro" id="IPR011009">
    <property type="entry name" value="Kinase-like_dom_sf"/>
</dbReference>
<proteinExistence type="predicted"/>
<dbReference type="Gene3D" id="1.10.510.10">
    <property type="entry name" value="Transferase(Phosphotransferase) domain 1"/>
    <property type="match status" value="1"/>
</dbReference>
<dbReference type="PROSITE" id="PS50011">
    <property type="entry name" value="PROTEIN_KINASE_DOM"/>
    <property type="match status" value="1"/>
</dbReference>
<sequence>MEWAKGGDLYSLVYNRLQDSKNGKARVTNPEHPHIKSRFEPQWLSESEILRVVLEISEALNSIHSAGYIHRDIKV</sequence>
<comment type="caution">
    <text evidence="2">The sequence shown here is derived from an EMBL/GenBank/DDBJ whole genome shotgun (WGS) entry which is preliminary data.</text>
</comment>
<reference evidence="2 3" key="1">
    <citation type="journal article" date="2024" name="BMC Biol.">
        <title>Comparative genomics of Ascetosporea gives new insight into the evolutionary basis for animal parasitism in Rhizaria.</title>
        <authorList>
            <person name="Hiltunen Thoren M."/>
            <person name="Onut-Brannstrom I."/>
            <person name="Alfjorden A."/>
            <person name="Peckova H."/>
            <person name="Swords F."/>
            <person name="Hooper C."/>
            <person name="Holzer A.S."/>
            <person name="Bass D."/>
            <person name="Burki F."/>
        </authorList>
    </citation>
    <scope>NUCLEOTIDE SEQUENCE [LARGE SCALE GENOMIC DNA]</scope>
    <source>
        <strain evidence="2">20-A016</strain>
    </source>
</reference>
<evidence type="ECO:0000313" key="3">
    <source>
        <dbReference type="Proteomes" id="UP001439008"/>
    </source>
</evidence>
<evidence type="ECO:0000313" key="2">
    <source>
        <dbReference type="EMBL" id="MES1919798.1"/>
    </source>
</evidence>
<accession>A0ABV2AJG3</accession>
<dbReference type="Proteomes" id="UP001439008">
    <property type="component" value="Unassembled WGS sequence"/>
</dbReference>
<name>A0ABV2AJG3_9EUKA</name>
<dbReference type="EMBL" id="JBDODL010000403">
    <property type="protein sequence ID" value="MES1919798.1"/>
    <property type="molecule type" value="Genomic_DNA"/>
</dbReference>
<keyword evidence="3" id="KW-1185">Reference proteome</keyword>
<dbReference type="SUPFAM" id="SSF56112">
    <property type="entry name" value="Protein kinase-like (PK-like)"/>
    <property type="match status" value="1"/>
</dbReference>
<gene>
    <name evidence="2" type="primary">MYO6</name>
    <name evidence="2" type="ORF">MHBO_001562</name>
</gene>
<evidence type="ECO:0000259" key="1">
    <source>
        <dbReference type="PROSITE" id="PS50011"/>
    </source>
</evidence>
<protein>
    <submittedName>
        <fullName evidence="2">Unconventional myosin-VI</fullName>
    </submittedName>
</protein>